<evidence type="ECO:0000313" key="2">
    <source>
        <dbReference type="EMBL" id="CAI8046754.1"/>
    </source>
</evidence>
<dbReference type="SUPFAM" id="SSF54593">
    <property type="entry name" value="Glyoxalase/Bleomycin resistance protein/Dihydroxybiphenyl dioxygenase"/>
    <property type="match status" value="1"/>
</dbReference>
<accession>A0AA35TEY7</accession>
<proteinExistence type="predicted"/>
<dbReference type="Pfam" id="PF13669">
    <property type="entry name" value="Glyoxalase_4"/>
    <property type="match status" value="1"/>
</dbReference>
<dbReference type="Gene3D" id="3.10.180.10">
    <property type="entry name" value="2,3-Dihydroxybiphenyl 1,2-Dioxygenase, domain 1"/>
    <property type="match status" value="1"/>
</dbReference>
<reference evidence="2" key="1">
    <citation type="submission" date="2023-03" db="EMBL/GenBank/DDBJ databases">
        <authorList>
            <person name="Steffen K."/>
            <person name="Cardenas P."/>
        </authorList>
    </citation>
    <scope>NUCLEOTIDE SEQUENCE</scope>
</reference>
<evidence type="ECO:0000259" key="1">
    <source>
        <dbReference type="PROSITE" id="PS51819"/>
    </source>
</evidence>
<dbReference type="Proteomes" id="UP001174909">
    <property type="component" value="Unassembled WGS sequence"/>
</dbReference>
<sequence>MVFIAPVPADEQMQSNPSDPHLGLDHFGFRVDNLEETVADLKSRGADMAREPRTIRPGVHVAFVRAPDDVRIELLQRD</sequence>
<evidence type="ECO:0000313" key="3">
    <source>
        <dbReference type="Proteomes" id="UP001174909"/>
    </source>
</evidence>
<name>A0AA35TEY7_GEOBA</name>
<dbReference type="GO" id="GO:0016829">
    <property type="term" value="F:lyase activity"/>
    <property type="evidence" value="ECO:0007669"/>
    <property type="project" value="UniProtKB-KW"/>
</dbReference>
<keyword evidence="3" id="KW-1185">Reference proteome</keyword>
<organism evidence="2 3">
    <name type="scientific">Geodia barretti</name>
    <name type="common">Barrett's horny sponge</name>
    <dbReference type="NCBI Taxonomy" id="519541"/>
    <lineage>
        <taxon>Eukaryota</taxon>
        <taxon>Metazoa</taxon>
        <taxon>Porifera</taxon>
        <taxon>Demospongiae</taxon>
        <taxon>Heteroscleromorpha</taxon>
        <taxon>Tetractinellida</taxon>
        <taxon>Astrophorina</taxon>
        <taxon>Geodiidae</taxon>
        <taxon>Geodia</taxon>
    </lineage>
</organism>
<dbReference type="PROSITE" id="PS51819">
    <property type="entry name" value="VOC"/>
    <property type="match status" value="1"/>
</dbReference>
<dbReference type="EMBL" id="CASHTH010003588">
    <property type="protein sequence ID" value="CAI8046754.1"/>
    <property type="molecule type" value="Genomic_DNA"/>
</dbReference>
<gene>
    <name evidence="2" type="ORF">GBAR_LOCUS25847</name>
</gene>
<dbReference type="InterPro" id="IPR029068">
    <property type="entry name" value="Glyas_Bleomycin-R_OHBP_Dase"/>
</dbReference>
<protein>
    <submittedName>
        <fullName evidence="2">Probable lactoylglutathione lyase, chloroplastic</fullName>
    </submittedName>
</protein>
<keyword evidence="2" id="KW-0456">Lyase</keyword>
<dbReference type="InterPro" id="IPR037523">
    <property type="entry name" value="VOC_core"/>
</dbReference>
<feature type="domain" description="VOC" evidence="1">
    <location>
        <begin position="1"/>
        <end position="77"/>
    </location>
</feature>
<comment type="caution">
    <text evidence="2">The sequence shown here is derived from an EMBL/GenBank/DDBJ whole genome shotgun (WGS) entry which is preliminary data.</text>
</comment>
<dbReference type="AlphaFoldDB" id="A0AA35TEY7"/>